<evidence type="ECO:0000256" key="1">
    <source>
        <dbReference type="SAM" id="Coils"/>
    </source>
</evidence>
<evidence type="ECO:0000256" key="2">
    <source>
        <dbReference type="SAM" id="MobiDB-lite"/>
    </source>
</evidence>
<feature type="coiled-coil region" evidence="1">
    <location>
        <begin position="32"/>
        <end position="119"/>
    </location>
</feature>
<organism evidence="3 4">
    <name type="scientific">Dorcoceras hygrometricum</name>
    <dbReference type="NCBI Taxonomy" id="472368"/>
    <lineage>
        <taxon>Eukaryota</taxon>
        <taxon>Viridiplantae</taxon>
        <taxon>Streptophyta</taxon>
        <taxon>Embryophyta</taxon>
        <taxon>Tracheophyta</taxon>
        <taxon>Spermatophyta</taxon>
        <taxon>Magnoliopsida</taxon>
        <taxon>eudicotyledons</taxon>
        <taxon>Gunneridae</taxon>
        <taxon>Pentapetalae</taxon>
        <taxon>asterids</taxon>
        <taxon>lamiids</taxon>
        <taxon>Lamiales</taxon>
        <taxon>Gesneriaceae</taxon>
        <taxon>Didymocarpoideae</taxon>
        <taxon>Trichosporeae</taxon>
        <taxon>Loxocarpinae</taxon>
        <taxon>Dorcoceras</taxon>
    </lineage>
</organism>
<sequence length="211" mass="23958">MAWGGEVIKRLTQAQREVNDIHRHFDETAEHCTQLEVRLADLEAFSAEEEREVEALETQELRIEDERAALMAEKRSLVAEKEAITSELDAALVKKTALEVELAETKARAEEEIGRLRSETANAWDLGKEDFLKSSEFDNLCVKKSLDYFKTGFESCVAQFRANGYSEEEHPAPFLNVNRALEELSEGDEEADEEDEEEDDEGFTPPSSLKQ</sequence>
<dbReference type="AlphaFoldDB" id="A0A2Z7AI03"/>
<protein>
    <submittedName>
        <fullName evidence="3">Protein CROWDED NUCLEI 4-like</fullName>
    </submittedName>
</protein>
<gene>
    <name evidence="3" type="ORF">F511_18567</name>
</gene>
<dbReference type="Proteomes" id="UP000250235">
    <property type="component" value="Unassembled WGS sequence"/>
</dbReference>
<reference evidence="3 4" key="1">
    <citation type="journal article" date="2015" name="Proc. Natl. Acad. Sci. U.S.A.">
        <title>The resurrection genome of Boea hygrometrica: A blueprint for survival of dehydration.</title>
        <authorList>
            <person name="Xiao L."/>
            <person name="Yang G."/>
            <person name="Zhang L."/>
            <person name="Yang X."/>
            <person name="Zhao S."/>
            <person name="Ji Z."/>
            <person name="Zhou Q."/>
            <person name="Hu M."/>
            <person name="Wang Y."/>
            <person name="Chen M."/>
            <person name="Xu Y."/>
            <person name="Jin H."/>
            <person name="Xiao X."/>
            <person name="Hu G."/>
            <person name="Bao F."/>
            <person name="Hu Y."/>
            <person name="Wan P."/>
            <person name="Li L."/>
            <person name="Deng X."/>
            <person name="Kuang T."/>
            <person name="Xiang C."/>
            <person name="Zhu J.K."/>
            <person name="Oliver M.J."/>
            <person name="He Y."/>
        </authorList>
    </citation>
    <scope>NUCLEOTIDE SEQUENCE [LARGE SCALE GENOMIC DNA]</scope>
    <source>
        <strain evidence="4">cv. XS01</strain>
    </source>
</reference>
<proteinExistence type="predicted"/>
<keyword evidence="4" id="KW-1185">Reference proteome</keyword>
<accession>A0A2Z7AI03</accession>
<feature type="region of interest" description="Disordered" evidence="2">
    <location>
        <begin position="183"/>
        <end position="211"/>
    </location>
</feature>
<evidence type="ECO:0000313" key="3">
    <source>
        <dbReference type="EMBL" id="KZV21401.1"/>
    </source>
</evidence>
<name>A0A2Z7AI03_9LAMI</name>
<feature type="compositionally biased region" description="Acidic residues" evidence="2">
    <location>
        <begin position="183"/>
        <end position="202"/>
    </location>
</feature>
<keyword evidence="1" id="KW-0175">Coiled coil</keyword>
<dbReference type="EMBL" id="KV014895">
    <property type="protein sequence ID" value="KZV21401.1"/>
    <property type="molecule type" value="Genomic_DNA"/>
</dbReference>
<evidence type="ECO:0000313" key="4">
    <source>
        <dbReference type="Proteomes" id="UP000250235"/>
    </source>
</evidence>